<feature type="domain" description="Polysaccharide chain length determinant N-terminal" evidence="9">
    <location>
        <begin position="2"/>
        <end position="86"/>
    </location>
</feature>
<name>Q2SGP9_HAHCH</name>
<evidence type="ECO:0000256" key="3">
    <source>
        <dbReference type="ARBA" id="ARBA00022692"/>
    </source>
</evidence>
<feature type="transmembrane region" description="Helical" evidence="8">
    <location>
        <begin position="12"/>
        <end position="35"/>
    </location>
</feature>
<dbReference type="STRING" id="349521.HCH_03427"/>
<keyword evidence="3 8" id="KW-0812">Transmembrane</keyword>
<keyword evidence="6" id="KW-0175">Coiled coil</keyword>
<keyword evidence="11" id="KW-1185">Reference proteome</keyword>
<dbReference type="Proteomes" id="UP000000238">
    <property type="component" value="Chromosome"/>
</dbReference>
<dbReference type="InterPro" id="IPR017468">
    <property type="entry name" value="Chain_len_reg_EpsF"/>
</dbReference>
<dbReference type="AlphaFoldDB" id="Q2SGP9"/>
<evidence type="ECO:0000256" key="1">
    <source>
        <dbReference type="ARBA" id="ARBA00004651"/>
    </source>
</evidence>
<feature type="transmembrane region" description="Helical" evidence="8">
    <location>
        <begin position="396"/>
        <end position="418"/>
    </location>
</feature>
<reference evidence="10 11" key="1">
    <citation type="journal article" date="2005" name="Nucleic Acids Res.">
        <title>Genomic blueprint of Hahella chejuensis, a marine microbe producing an algicidal agent.</title>
        <authorList>
            <person name="Jeong H."/>
            <person name="Yim J.H."/>
            <person name="Lee C."/>
            <person name="Choi S.-H."/>
            <person name="Park Y.K."/>
            <person name="Yoon S.H."/>
            <person name="Hur C.-G."/>
            <person name="Kang H.-Y."/>
            <person name="Kim D."/>
            <person name="Lee H.H."/>
            <person name="Park K.H."/>
            <person name="Park S.-H."/>
            <person name="Park H.-S."/>
            <person name="Lee H.K."/>
            <person name="Oh T.K."/>
            <person name="Kim J.F."/>
        </authorList>
    </citation>
    <scope>NUCLEOTIDE SEQUENCE [LARGE SCALE GENOMIC DNA]</scope>
    <source>
        <strain evidence="10 11">KCTC 2396</strain>
    </source>
</reference>
<evidence type="ECO:0000259" key="9">
    <source>
        <dbReference type="Pfam" id="PF02706"/>
    </source>
</evidence>
<dbReference type="InterPro" id="IPR003856">
    <property type="entry name" value="LPS_length_determ_N"/>
</dbReference>
<dbReference type="EMBL" id="CP000155">
    <property type="protein sequence ID" value="ABC30175.1"/>
    <property type="molecule type" value="Genomic_DNA"/>
</dbReference>
<organism evidence="10 11">
    <name type="scientific">Hahella chejuensis (strain KCTC 2396)</name>
    <dbReference type="NCBI Taxonomy" id="349521"/>
    <lineage>
        <taxon>Bacteria</taxon>
        <taxon>Pseudomonadati</taxon>
        <taxon>Pseudomonadota</taxon>
        <taxon>Gammaproteobacteria</taxon>
        <taxon>Oceanospirillales</taxon>
        <taxon>Hahellaceae</taxon>
        <taxon>Hahella</taxon>
    </lineage>
</organism>
<evidence type="ECO:0000256" key="2">
    <source>
        <dbReference type="ARBA" id="ARBA00022475"/>
    </source>
</evidence>
<protein>
    <submittedName>
        <fullName evidence="10">Uncharacterized protein involved in exopolysaccharide biosynthesis</fullName>
    </submittedName>
</protein>
<keyword evidence="5 8" id="KW-0472">Membrane</keyword>
<gene>
    <name evidence="10" type="ordered locus">HCH_03427</name>
</gene>
<evidence type="ECO:0000256" key="6">
    <source>
        <dbReference type="SAM" id="Coils"/>
    </source>
</evidence>
<feature type="coiled-coil region" evidence="6">
    <location>
        <begin position="318"/>
        <end position="357"/>
    </location>
</feature>
<evidence type="ECO:0000256" key="5">
    <source>
        <dbReference type="ARBA" id="ARBA00023136"/>
    </source>
</evidence>
<dbReference type="HOGENOM" id="CLU_009912_5_3_6"/>
<comment type="subcellular location">
    <subcellularLocation>
        <location evidence="1">Cell membrane</location>
        <topology evidence="1">Multi-pass membrane protein</topology>
    </subcellularLocation>
</comment>
<dbReference type="InterPro" id="IPR050445">
    <property type="entry name" value="Bact_polysacc_biosynth/exp"/>
</dbReference>
<evidence type="ECO:0000256" key="4">
    <source>
        <dbReference type="ARBA" id="ARBA00022989"/>
    </source>
</evidence>
<keyword evidence="2" id="KW-1003">Cell membrane</keyword>
<dbReference type="NCBIfam" id="TIGR03017">
    <property type="entry name" value="EpsF"/>
    <property type="match status" value="1"/>
</dbReference>
<proteinExistence type="predicted"/>
<dbReference type="RefSeq" id="WP_011397243.1">
    <property type="nucleotide sequence ID" value="NC_007645.1"/>
</dbReference>
<evidence type="ECO:0000256" key="7">
    <source>
        <dbReference type="SAM" id="MobiDB-lite"/>
    </source>
</evidence>
<dbReference type="GO" id="GO:0004713">
    <property type="term" value="F:protein tyrosine kinase activity"/>
    <property type="evidence" value="ECO:0007669"/>
    <property type="project" value="TreeGrafter"/>
</dbReference>
<feature type="region of interest" description="Disordered" evidence="7">
    <location>
        <begin position="450"/>
        <end position="482"/>
    </location>
</feature>
<dbReference type="OrthoDB" id="9775724at2"/>
<dbReference type="KEGG" id="hch:HCH_03427"/>
<evidence type="ECO:0000313" key="11">
    <source>
        <dbReference type="Proteomes" id="UP000000238"/>
    </source>
</evidence>
<sequence length="482" mass="52734">MTLKHVLLVLWARRWVVLSVLLATITTTAVVSLLIPKEYTASTTVVLDVQTPDRIVGMVLPGMMSPGYMATQMDIITSDRVAQGVVRLLKLDENPETREKWLEETGGQGSLAVWLAPGLKKNLEVSPARESNVISVEFSATDPRFAATAANAFAQAYIDTTIDLRAEPARKYAAWFEQQYETQRERLQRAQKALSDFQQQTGIVVTNDRLDFENQKLGELTAQLSLALAEGTDSSSKQGFHQGGDTLPEIMRNPLIIQLKTDIARLESRLQELSEDYGVNHPQYKSAASELASMKSRLRMETAKIAESISTVGRVSKAKQAELKEAIEEQKKKMLELKSQHDQIQILSHQVETAQRDFDAISQRLTQSQLEAQTVQTNVSVLTPASPPLRHSKPILFLNLVIAVMLGGLLSVGAALILELRNPVVRSIEDLQSALGVPVLAQLGKAPVSMMKQKEGKTDTAGPSGLKTGAMAGGSYPLAGEA</sequence>
<keyword evidence="4 8" id="KW-1133">Transmembrane helix</keyword>
<accession>Q2SGP9</accession>
<evidence type="ECO:0000313" key="10">
    <source>
        <dbReference type="EMBL" id="ABC30175.1"/>
    </source>
</evidence>
<dbReference type="GO" id="GO:0005886">
    <property type="term" value="C:plasma membrane"/>
    <property type="evidence" value="ECO:0007669"/>
    <property type="project" value="UniProtKB-SubCell"/>
</dbReference>
<dbReference type="eggNOG" id="COG3206">
    <property type="taxonomic scope" value="Bacteria"/>
</dbReference>
<evidence type="ECO:0000256" key="8">
    <source>
        <dbReference type="SAM" id="Phobius"/>
    </source>
</evidence>
<dbReference type="Pfam" id="PF02706">
    <property type="entry name" value="Wzz"/>
    <property type="match status" value="1"/>
</dbReference>
<dbReference type="PANTHER" id="PTHR32309">
    <property type="entry name" value="TYROSINE-PROTEIN KINASE"/>
    <property type="match status" value="1"/>
</dbReference>
<feature type="coiled-coil region" evidence="6">
    <location>
        <begin position="173"/>
        <end position="200"/>
    </location>
</feature>
<dbReference type="PANTHER" id="PTHR32309:SF13">
    <property type="entry name" value="FERRIC ENTEROBACTIN TRANSPORT PROTEIN FEPE"/>
    <property type="match status" value="1"/>
</dbReference>